<organism evidence="2 3">
    <name type="scientific">Pedosphaera parvula (strain Ellin514)</name>
    <dbReference type="NCBI Taxonomy" id="320771"/>
    <lineage>
        <taxon>Bacteria</taxon>
        <taxon>Pseudomonadati</taxon>
        <taxon>Verrucomicrobiota</taxon>
        <taxon>Pedosphaerae</taxon>
        <taxon>Pedosphaerales</taxon>
        <taxon>Pedosphaeraceae</taxon>
        <taxon>Pedosphaera</taxon>
    </lineage>
</organism>
<reference evidence="2 3" key="1">
    <citation type="journal article" date="2011" name="J. Bacteriol.">
        <title>Genome sequence of 'Pedosphaera parvula' Ellin514, an aerobic Verrucomicrobial isolate from pasture soil.</title>
        <authorList>
            <person name="Kant R."/>
            <person name="van Passel M.W."/>
            <person name="Sangwan P."/>
            <person name="Palva A."/>
            <person name="Lucas S."/>
            <person name="Copeland A."/>
            <person name="Lapidus A."/>
            <person name="Glavina Del Rio T."/>
            <person name="Dalin E."/>
            <person name="Tice H."/>
            <person name="Bruce D."/>
            <person name="Goodwin L."/>
            <person name="Pitluck S."/>
            <person name="Chertkov O."/>
            <person name="Larimer F.W."/>
            <person name="Land M.L."/>
            <person name="Hauser L."/>
            <person name="Brettin T.S."/>
            <person name="Detter J.C."/>
            <person name="Han S."/>
            <person name="de Vos W.M."/>
            <person name="Janssen P.H."/>
            <person name="Smidt H."/>
        </authorList>
    </citation>
    <scope>NUCLEOTIDE SEQUENCE [LARGE SCALE GENOMIC DNA]</scope>
    <source>
        <strain evidence="2 3">Ellin514</strain>
    </source>
</reference>
<dbReference type="PANTHER" id="PTHR38599:SF1">
    <property type="entry name" value="CUPIN DOMAIN PROTEIN (AFU_ORTHOLOGUE AFUA_3G13620)"/>
    <property type="match status" value="1"/>
</dbReference>
<proteinExistence type="predicted"/>
<evidence type="ECO:0000259" key="1">
    <source>
        <dbReference type="Pfam" id="PF07883"/>
    </source>
</evidence>
<comment type="caution">
    <text evidence="2">The sequence shown here is derived from an EMBL/GenBank/DDBJ whole genome shotgun (WGS) entry which is preliminary data.</text>
</comment>
<accession>B9XN83</accession>
<dbReference type="InterPro" id="IPR011051">
    <property type="entry name" value="RmlC_Cupin_sf"/>
</dbReference>
<dbReference type="InterPro" id="IPR013096">
    <property type="entry name" value="Cupin_2"/>
</dbReference>
<gene>
    <name evidence="2" type="ORF">Cflav_PD1841</name>
</gene>
<dbReference type="Gene3D" id="2.60.120.10">
    <property type="entry name" value="Jelly Rolls"/>
    <property type="match status" value="1"/>
</dbReference>
<name>B9XN83_PEDPL</name>
<dbReference type="RefSeq" id="WP_007417270.1">
    <property type="nucleotide sequence ID" value="NZ_ABOX02000038.1"/>
</dbReference>
<dbReference type="EMBL" id="ABOX02000038">
    <property type="protein sequence ID" value="EEF58745.1"/>
    <property type="molecule type" value="Genomic_DNA"/>
</dbReference>
<dbReference type="SUPFAM" id="SSF51182">
    <property type="entry name" value="RmlC-like cupins"/>
    <property type="match status" value="1"/>
</dbReference>
<dbReference type="Proteomes" id="UP000003688">
    <property type="component" value="Unassembled WGS sequence"/>
</dbReference>
<dbReference type="STRING" id="320771.Cflav_PD1841"/>
<feature type="domain" description="Cupin type-2" evidence="1">
    <location>
        <begin position="65"/>
        <end position="134"/>
    </location>
</feature>
<dbReference type="CDD" id="cd02234">
    <property type="entry name" value="cupin_BLR7677-like"/>
    <property type="match status" value="1"/>
</dbReference>
<dbReference type="AlphaFoldDB" id="B9XN83"/>
<protein>
    <submittedName>
        <fullName evidence="2">Cupin 2 conserved barrel domain protein</fullName>
    </submittedName>
</protein>
<sequence precursor="true">MKSRRDSLKAITCIIGASALIPNRLLAHEEIITKPAAGDHATPAIKKLMQQTIGNLEAAEVTIVTVNYPPGGSSSPHRHSGPVFGYILEGAVISQLKGTPEKTYTKGEMFYEPAGAVHLVSRNASDSKPASLLAFLVAKQGAPVKLPAEEEK</sequence>
<dbReference type="InterPro" id="IPR014710">
    <property type="entry name" value="RmlC-like_jellyroll"/>
</dbReference>
<keyword evidence="3" id="KW-1185">Reference proteome</keyword>
<evidence type="ECO:0000313" key="3">
    <source>
        <dbReference type="Proteomes" id="UP000003688"/>
    </source>
</evidence>
<dbReference type="Pfam" id="PF07883">
    <property type="entry name" value="Cupin_2"/>
    <property type="match status" value="1"/>
</dbReference>
<evidence type="ECO:0000313" key="2">
    <source>
        <dbReference type="EMBL" id="EEF58745.1"/>
    </source>
</evidence>
<dbReference type="PANTHER" id="PTHR38599">
    <property type="entry name" value="CUPIN DOMAIN PROTEIN (AFU_ORTHOLOGUE AFUA_3G13620)"/>
    <property type="match status" value="1"/>
</dbReference>